<evidence type="ECO:0000313" key="5">
    <source>
        <dbReference type="EMBL" id="AHF99567.1"/>
    </source>
</evidence>
<organism evidence="5 6">
    <name type="scientific">Halostagnicola larsenii XH-48</name>
    <dbReference type="NCBI Taxonomy" id="797299"/>
    <lineage>
        <taxon>Archaea</taxon>
        <taxon>Methanobacteriati</taxon>
        <taxon>Methanobacteriota</taxon>
        <taxon>Stenosarchaea group</taxon>
        <taxon>Halobacteria</taxon>
        <taxon>Halobacteriales</taxon>
        <taxon>Natrialbaceae</taxon>
        <taxon>Halostagnicola</taxon>
    </lineage>
</organism>
<keyword evidence="6" id="KW-1185">Reference proteome</keyword>
<dbReference type="CDD" id="cd09124">
    <property type="entry name" value="PLDc_like_TrmB_middle"/>
    <property type="match status" value="1"/>
</dbReference>
<accession>W0JRE5</accession>
<dbReference type="PANTHER" id="PTHR34293">
    <property type="entry name" value="HTH-TYPE TRANSCRIPTIONAL REGULATOR TRMBL2"/>
    <property type="match status" value="1"/>
</dbReference>
<dbReference type="Proteomes" id="UP000019024">
    <property type="component" value="Chromosome"/>
</dbReference>
<evidence type="ECO:0000256" key="2">
    <source>
        <dbReference type="SAM" id="Coils"/>
    </source>
</evidence>
<sequence length="362" mass="40420">MDTGELNAVLEDAGLSPYQADAYVTLLELGSASASELASASGVPQPRIYDVLRALEDEGYAVVYERDQLYAQANDPSEALSGLRTAIDRYETAISEIERRYREPAAEDGAVSLVKRLRTVFEHARENLEAATEHVQLAVTSDRFADLRPLLRDARDRGVYVQVSLYVPPDESVPFDRSTFEGVCTEVRRRDLPGPFLLLTDRQRACYAPQNRLSDEYGVIVDDYTTAYVFHWYFLTRLWEVYETVYNGRSDEPPFSFVEITDCIRGLEPRLAEGARITGRVIGEFVGTGRPCELEGEFIGVEYTGSRSDDEPASLLELAAEATIRFETDDGVYTVGGCGADTEDVAGKRFIVGRIDERRADE</sequence>
<dbReference type="HOGENOM" id="CLU_062979_2_0_2"/>
<name>W0JRE5_9EURY</name>
<keyword evidence="2" id="KW-0175">Coiled coil</keyword>
<dbReference type="RefSeq" id="WP_049952807.1">
    <property type="nucleotide sequence ID" value="NZ_CP007055.1"/>
</dbReference>
<gene>
    <name evidence="5" type="ORF">HALLA_12985</name>
</gene>
<dbReference type="Gene3D" id="1.10.10.10">
    <property type="entry name" value="Winged helix-like DNA-binding domain superfamily/Winged helix DNA-binding domain"/>
    <property type="match status" value="1"/>
</dbReference>
<dbReference type="GeneID" id="25145354"/>
<dbReference type="PATRIC" id="fig|797299.3.peg.1612"/>
<evidence type="ECO:0000259" key="4">
    <source>
        <dbReference type="Pfam" id="PF11495"/>
    </source>
</evidence>
<feature type="domain" description="Transcription regulator TrmB C-terminal" evidence="4">
    <location>
        <begin position="110"/>
        <end position="353"/>
    </location>
</feature>
<dbReference type="Pfam" id="PF01978">
    <property type="entry name" value="TrmB"/>
    <property type="match status" value="1"/>
</dbReference>
<dbReference type="PANTHER" id="PTHR34293:SF1">
    <property type="entry name" value="HTH-TYPE TRANSCRIPTIONAL REGULATOR TRMBL2"/>
    <property type="match status" value="1"/>
</dbReference>
<proteinExistence type="inferred from homology"/>
<dbReference type="eggNOG" id="arCOG02038">
    <property type="taxonomic scope" value="Archaea"/>
</dbReference>
<protein>
    <submittedName>
        <fullName evidence="5">Transcriptional regulator, TrmB</fullName>
    </submittedName>
</protein>
<evidence type="ECO:0000256" key="1">
    <source>
        <dbReference type="ARBA" id="ARBA00007287"/>
    </source>
</evidence>
<comment type="similarity">
    <text evidence="1">Belongs to the transcriptional regulator TrmB family.</text>
</comment>
<dbReference type="InterPro" id="IPR036390">
    <property type="entry name" value="WH_DNA-bd_sf"/>
</dbReference>
<reference evidence="5 6" key="1">
    <citation type="submission" date="2014-01" db="EMBL/GenBank/DDBJ databases">
        <authorList>
            <consortium name="DOE Joint Genome Institute"/>
            <person name="Anderson I."/>
            <person name="Huntemann M."/>
            <person name="Han J."/>
            <person name="Chen A."/>
            <person name="Kyrpides N."/>
            <person name="Mavromatis K."/>
            <person name="Markowitz V."/>
            <person name="Palaniappan K."/>
            <person name="Ivanova N."/>
            <person name="Schaumberg A."/>
            <person name="Pati A."/>
            <person name="Liolios K."/>
            <person name="Nordberg H.P."/>
            <person name="Cantor M.N."/>
            <person name="Hua S.X."/>
            <person name="Woyke T."/>
        </authorList>
    </citation>
    <scope>NUCLEOTIDE SEQUENCE [LARGE SCALE GENOMIC DNA]</scope>
    <source>
        <strain evidence="5 6">XH-48</strain>
    </source>
</reference>
<dbReference type="OrthoDB" id="96194at2157"/>
<evidence type="ECO:0000313" key="6">
    <source>
        <dbReference type="Proteomes" id="UP000019024"/>
    </source>
</evidence>
<feature type="coiled-coil region" evidence="2">
    <location>
        <begin position="80"/>
        <end position="134"/>
    </location>
</feature>
<feature type="domain" description="Transcription regulator TrmB N-terminal" evidence="3">
    <location>
        <begin position="10"/>
        <end position="66"/>
    </location>
</feature>
<dbReference type="STRING" id="797299.HALLA_12985"/>
<dbReference type="AlphaFoldDB" id="W0JRE5"/>
<dbReference type="InterPro" id="IPR036388">
    <property type="entry name" value="WH-like_DNA-bd_sf"/>
</dbReference>
<dbReference type="InterPro" id="IPR051797">
    <property type="entry name" value="TrmB-like"/>
</dbReference>
<dbReference type="Pfam" id="PF11495">
    <property type="entry name" value="Regulator_TrmB"/>
    <property type="match status" value="1"/>
</dbReference>
<dbReference type="InterPro" id="IPR021586">
    <property type="entry name" value="Tscrpt_reg_TrmB_C"/>
</dbReference>
<dbReference type="KEGG" id="hlr:HALLA_12985"/>
<dbReference type="EMBL" id="CP007055">
    <property type="protein sequence ID" value="AHF99567.1"/>
    <property type="molecule type" value="Genomic_DNA"/>
</dbReference>
<dbReference type="InterPro" id="IPR002831">
    <property type="entry name" value="Tscrpt_reg_TrmB_N"/>
</dbReference>
<dbReference type="SUPFAM" id="SSF159071">
    <property type="entry name" value="TrmB C-terminal domain-like"/>
    <property type="match status" value="1"/>
</dbReference>
<dbReference type="SUPFAM" id="SSF46785">
    <property type="entry name" value="Winged helix' DNA-binding domain"/>
    <property type="match status" value="1"/>
</dbReference>
<evidence type="ECO:0000259" key="3">
    <source>
        <dbReference type="Pfam" id="PF01978"/>
    </source>
</evidence>